<keyword evidence="3" id="KW-1185">Reference proteome</keyword>
<feature type="compositionally biased region" description="Polar residues" evidence="1">
    <location>
        <begin position="916"/>
        <end position="928"/>
    </location>
</feature>
<protein>
    <submittedName>
        <fullName evidence="2">Uncharacterized protein</fullName>
    </submittedName>
</protein>
<organism evidence="2 3">
    <name type="scientific">Anas platyrhynchos</name>
    <name type="common">Mallard</name>
    <name type="synonym">Anas boschas</name>
    <dbReference type="NCBI Taxonomy" id="8839"/>
    <lineage>
        <taxon>Eukaryota</taxon>
        <taxon>Metazoa</taxon>
        <taxon>Chordata</taxon>
        <taxon>Craniata</taxon>
        <taxon>Vertebrata</taxon>
        <taxon>Euteleostomi</taxon>
        <taxon>Archelosauria</taxon>
        <taxon>Archosauria</taxon>
        <taxon>Dinosauria</taxon>
        <taxon>Saurischia</taxon>
        <taxon>Theropoda</taxon>
        <taxon>Coelurosauria</taxon>
        <taxon>Aves</taxon>
        <taxon>Neognathae</taxon>
        <taxon>Galloanserae</taxon>
        <taxon>Anseriformes</taxon>
        <taxon>Anatidae</taxon>
        <taxon>Anatinae</taxon>
        <taxon>Anas</taxon>
    </lineage>
</organism>
<name>R0LVB5_ANAPL</name>
<evidence type="ECO:0000256" key="1">
    <source>
        <dbReference type="SAM" id="MobiDB-lite"/>
    </source>
</evidence>
<feature type="region of interest" description="Disordered" evidence="1">
    <location>
        <begin position="916"/>
        <end position="938"/>
    </location>
</feature>
<accession>R0LVB5</accession>
<dbReference type="AlphaFoldDB" id="R0LVB5"/>
<sequence length="1079" mass="116110">MWSVISDPHIHTEISPLMPPQSLVEQLLEDAGHSLTQPWDCHSQRIAVVNSTFSLQGALQNEQPFSQSHGNYLSGDVLAAGVARVCLALPDDSRFPASLVAVAWAVIRIETAIRCLGRAKLSCGADDLDCSMLIRASPFYGCGRLGETWMARTYSKVLVVLGRCWRLAFAYTGMDMYPCELYGRDCEGGISRGTQANNIGDRKCGKPTGWLHALQGTRAASSARATESVSGTVLLKGESPRSSELLTSSLPVQSSYISFKLHRKMTISLNALSSFPNLLSPEKAVWICVQSERKCDMQGSSSACDCEPCACCRAAAAAIQSSACGCCGGSQMDAEVFLREREADFVLVCPGAEAKFSLKMLPMGKARVQALQPAGKGAAKGQNSCRGYRSAEQLPAPPLIMLDVYPCWACPHGSQRETNTFNICCAKQSSTCMFLPKAPAPGVRDQLGACCAKTSKTKIRSLLSWSPTELCLGILLLSPFPQGRAPGKASRVVSGVPLHCCTAGSSEKGWQIPESLGAALTGLSHPLLQDVLQNPNPFTTHCFAEGAATFTPPPCRHVTRKLCVEERLNPVRVTAITQRDKSVQPEDSTPMEQRMRMAADFTRPRKHILAPSSRCLSNTLGHVSLLNISDMQSRAEGEGDRVMTMKSERECVRLGGCGRCSMFPQASCRPARASKASKTCKAEGLKDSLADLLQHCAASRGIVAVLVFSILLSRSQRAMEVVARWLSGGGTFLSVKEQRQTPVHARSPVAAGPAPSLLPALLCSSTFRNRLCRGALCWGELEPQWPIGGLSSAGDALKIFSAARGQPLSGKTGITHKQNRVSGPPDVMEGAISLEQEGRSQISQLPSVLITKERTLPGFVQWDAVTLRIPSFLSEGNPDRKTVSQPMEHKETIHVATHCTWGLTCKWRVSVSWQKAQPNSSEGKQSKGQHLASPPSSDIEGVGDVIAKGFIDSSASYCQANVTGINLTGIKETVPELLALPETFCASTESRVNTTGTYRVFSHSFKSAFVHAGLVDSSNFGCHGSQQEQPACVDCGKLFSSTSTTSDVCSGRSERSMLSVQKAIVFFPENALDRGKRDL</sequence>
<dbReference type="Proteomes" id="UP000296049">
    <property type="component" value="Unassembled WGS sequence"/>
</dbReference>
<dbReference type="EMBL" id="KB742668">
    <property type="protein sequence ID" value="EOB05730.1"/>
    <property type="molecule type" value="Genomic_DNA"/>
</dbReference>
<gene>
    <name evidence="2" type="ORF">Anapl_04746</name>
</gene>
<evidence type="ECO:0000313" key="3">
    <source>
        <dbReference type="Proteomes" id="UP000296049"/>
    </source>
</evidence>
<proteinExistence type="predicted"/>
<reference evidence="3" key="1">
    <citation type="journal article" date="2013" name="Nat. Genet.">
        <title>The duck genome and transcriptome provide insight into an avian influenza virus reservoir species.</title>
        <authorList>
            <person name="Huang Y."/>
            <person name="Li Y."/>
            <person name="Burt D.W."/>
            <person name="Chen H."/>
            <person name="Zhang Y."/>
            <person name="Qian W."/>
            <person name="Kim H."/>
            <person name="Gan S."/>
            <person name="Zhao Y."/>
            <person name="Li J."/>
            <person name="Yi K."/>
            <person name="Feng H."/>
            <person name="Zhu P."/>
            <person name="Li B."/>
            <person name="Liu Q."/>
            <person name="Fairley S."/>
            <person name="Magor K.E."/>
            <person name="Du Z."/>
            <person name="Hu X."/>
            <person name="Goodman L."/>
            <person name="Tafer H."/>
            <person name="Vignal A."/>
            <person name="Lee T."/>
            <person name="Kim K.W."/>
            <person name="Sheng Z."/>
            <person name="An Y."/>
            <person name="Searle S."/>
            <person name="Herrero J."/>
            <person name="Groenen M.A."/>
            <person name="Crooijmans R.P."/>
            <person name="Faraut T."/>
            <person name="Cai Q."/>
            <person name="Webster R.G."/>
            <person name="Aldridge J.R."/>
            <person name="Warren W.C."/>
            <person name="Bartschat S."/>
            <person name="Kehr S."/>
            <person name="Marz M."/>
            <person name="Stadler P.F."/>
            <person name="Smith J."/>
            <person name="Kraus R.H."/>
            <person name="Zhao Y."/>
            <person name="Ren L."/>
            <person name="Fei J."/>
            <person name="Morisson M."/>
            <person name="Kaiser P."/>
            <person name="Griffin D.K."/>
            <person name="Rao M."/>
            <person name="Pitel F."/>
            <person name="Wang J."/>
            <person name="Li N."/>
        </authorList>
    </citation>
    <scope>NUCLEOTIDE SEQUENCE [LARGE SCALE GENOMIC DNA]</scope>
</reference>
<evidence type="ECO:0000313" key="2">
    <source>
        <dbReference type="EMBL" id="EOB05730.1"/>
    </source>
</evidence>